<dbReference type="HAMAP" id="MF_00048">
    <property type="entry name" value="UPF0102"/>
    <property type="match status" value="1"/>
</dbReference>
<dbReference type="InterPro" id="IPR011856">
    <property type="entry name" value="tRNA_endonuc-like_dom_sf"/>
</dbReference>
<comment type="similarity">
    <text evidence="1 2">Belongs to the UPF0102 family.</text>
</comment>
<gene>
    <name evidence="3" type="ORF">LMG7974_00926</name>
</gene>
<dbReference type="SUPFAM" id="SSF52980">
    <property type="entry name" value="Restriction endonuclease-like"/>
    <property type="match status" value="1"/>
</dbReference>
<evidence type="ECO:0000313" key="4">
    <source>
        <dbReference type="Proteomes" id="UP000789803"/>
    </source>
</evidence>
<dbReference type="RefSeq" id="WP_229932832.1">
    <property type="nucleotide sequence ID" value="NZ_CAJHOF010000007.1"/>
</dbReference>
<dbReference type="NCBIfam" id="NF009152">
    <property type="entry name" value="PRK12497.2-4"/>
    <property type="match status" value="1"/>
</dbReference>
<accession>A0ABN7K701</accession>
<proteinExistence type="inferred from homology"/>
<protein>
    <recommendedName>
        <fullName evidence="2">UPF0102 protein LMG7974_00926</fullName>
    </recommendedName>
</protein>
<comment type="caution">
    <text evidence="3">The sequence shown here is derived from an EMBL/GenBank/DDBJ whole genome shotgun (WGS) entry which is preliminary data.</text>
</comment>
<dbReference type="PANTHER" id="PTHR34039:SF1">
    <property type="entry name" value="UPF0102 PROTEIN YRAN"/>
    <property type="match status" value="1"/>
</dbReference>
<evidence type="ECO:0000256" key="1">
    <source>
        <dbReference type="ARBA" id="ARBA00006738"/>
    </source>
</evidence>
<organism evidence="3 4">
    <name type="scientific">Campylobacter majalis</name>
    <dbReference type="NCBI Taxonomy" id="2790656"/>
    <lineage>
        <taxon>Bacteria</taxon>
        <taxon>Pseudomonadati</taxon>
        <taxon>Campylobacterota</taxon>
        <taxon>Epsilonproteobacteria</taxon>
        <taxon>Campylobacterales</taxon>
        <taxon>Campylobacteraceae</taxon>
        <taxon>Campylobacter</taxon>
    </lineage>
</organism>
<dbReference type="InterPro" id="IPR003509">
    <property type="entry name" value="UPF0102_YraN-like"/>
</dbReference>
<sequence length="113" mass="13052">MGLAQYLFGISSEDRAIKFLKNSGYKIVCRNFHSRFGEIDIVAYDRDGILCFIEVKATNTDLDASYRLTNAKYAKILKTIEFYMLKNRTDADFEISLLVINKNKIELIRNISL</sequence>
<keyword evidence="4" id="KW-1185">Reference proteome</keyword>
<name>A0ABN7K701_9BACT</name>
<dbReference type="EMBL" id="CAJHOF010000007">
    <property type="protein sequence ID" value="CAD7288303.1"/>
    <property type="molecule type" value="Genomic_DNA"/>
</dbReference>
<dbReference type="InterPro" id="IPR011335">
    <property type="entry name" value="Restrct_endonuc-II-like"/>
</dbReference>
<evidence type="ECO:0000313" key="3">
    <source>
        <dbReference type="EMBL" id="CAD7288303.1"/>
    </source>
</evidence>
<evidence type="ECO:0000256" key="2">
    <source>
        <dbReference type="HAMAP-Rule" id="MF_00048"/>
    </source>
</evidence>
<reference evidence="3 4" key="1">
    <citation type="submission" date="2020-11" db="EMBL/GenBank/DDBJ databases">
        <authorList>
            <person name="Peeters C."/>
        </authorList>
    </citation>
    <scope>NUCLEOTIDE SEQUENCE [LARGE SCALE GENOMIC DNA]</scope>
    <source>
        <strain evidence="3 4">LMG 7974</strain>
    </source>
</reference>
<dbReference type="Pfam" id="PF02021">
    <property type="entry name" value="UPF0102"/>
    <property type="match status" value="1"/>
</dbReference>
<dbReference type="Proteomes" id="UP000789803">
    <property type="component" value="Unassembled WGS sequence"/>
</dbReference>
<dbReference type="Gene3D" id="3.40.1350.10">
    <property type="match status" value="1"/>
</dbReference>
<dbReference type="PANTHER" id="PTHR34039">
    <property type="entry name" value="UPF0102 PROTEIN YRAN"/>
    <property type="match status" value="1"/>
</dbReference>